<evidence type="ECO:0000256" key="6">
    <source>
        <dbReference type="PIRSR" id="PIRSR000106-2"/>
    </source>
</evidence>
<evidence type="ECO:0000256" key="2">
    <source>
        <dbReference type="ARBA" id="ARBA00008785"/>
    </source>
</evidence>
<dbReference type="GO" id="GO:0051287">
    <property type="term" value="F:NAD binding"/>
    <property type="evidence" value="ECO:0007669"/>
    <property type="project" value="InterPro"/>
</dbReference>
<dbReference type="Proteomes" id="UP001157974">
    <property type="component" value="Unassembled WGS sequence"/>
</dbReference>
<evidence type="ECO:0000313" key="12">
    <source>
        <dbReference type="Proteomes" id="UP001157974"/>
    </source>
</evidence>
<dbReference type="InterPro" id="IPR036291">
    <property type="entry name" value="NAD(P)-bd_dom_sf"/>
</dbReference>
<dbReference type="PANTHER" id="PTHR23406">
    <property type="entry name" value="MALIC ENZYME-RELATED"/>
    <property type="match status" value="1"/>
</dbReference>
<dbReference type="GO" id="GO:0005739">
    <property type="term" value="C:mitochondrion"/>
    <property type="evidence" value="ECO:0007669"/>
    <property type="project" value="TreeGrafter"/>
</dbReference>
<evidence type="ECO:0000313" key="11">
    <source>
        <dbReference type="EMBL" id="KAJ8906489.1"/>
    </source>
</evidence>
<dbReference type="Gene3D" id="3.40.50.720">
    <property type="entry name" value="NAD(P)-binding Rossmann-like Domain"/>
    <property type="match status" value="1"/>
</dbReference>
<dbReference type="GO" id="GO:0004471">
    <property type="term" value="F:malate dehydrogenase (decarboxylating) (NAD+) activity"/>
    <property type="evidence" value="ECO:0007669"/>
    <property type="project" value="TreeGrafter"/>
</dbReference>
<comment type="cofactor">
    <cofactor evidence="1">
        <name>Mn(2+)</name>
        <dbReference type="ChEBI" id="CHEBI:29035"/>
    </cofactor>
</comment>
<dbReference type="PIRSF" id="PIRSF000106">
    <property type="entry name" value="ME"/>
    <property type="match status" value="1"/>
</dbReference>
<feature type="binding site" evidence="6">
    <location>
        <position position="490"/>
    </location>
    <ligand>
        <name>(S)-malate</name>
        <dbReference type="ChEBI" id="CHEBI:15589"/>
    </ligand>
</feature>
<dbReference type="Pfam" id="PF00390">
    <property type="entry name" value="malic"/>
    <property type="match status" value="1"/>
</dbReference>
<dbReference type="InterPro" id="IPR001891">
    <property type="entry name" value="Malic_OxRdtase"/>
</dbReference>
<accession>A0AAV8UWQ1</accession>
<organism evidence="11 12">
    <name type="scientific">Rhodosorus marinus</name>
    <dbReference type="NCBI Taxonomy" id="101924"/>
    <lineage>
        <taxon>Eukaryota</taxon>
        <taxon>Rhodophyta</taxon>
        <taxon>Stylonematophyceae</taxon>
        <taxon>Stylonematales</taxon>
        <taxon>Stylonemataceae</taxon>
        <taxon>Rhodosorus</taxon>
    </lineage>
</organism>
<dbReference type="GO" id="GO:0006108">
    <property type="term" value="P:malate metabolic process"/>
    <property type="evidence" value="ECO:0007669"/>
    <property type="project" value="TreeGrafter"/>
</dbReference>
<evidence type="ECO:0000256" key="8">
    <source>
        <dbReference type="RuleBase" id="RU003426"/>
    </source>
</evidence>
<comment type="caution">
    <text evidence="11">The sequence shown here is derived from an EMBL/GenBank/DDBJ whole genome shotgun (WGS) entry which is preliminary data.</text>
</comment>
<dbReference type="InterPro" id="IPR037062">
    <property type="entry name" value="Malic_N_dom_sf"/>
</dbReference>
<evidence type="ECO:0000256" key="1">
    <source>
        <dbReference type="ARBA" id="ARBA00001936"/>
    </source>
</evidence>
<dbReference type="SMART" id="SM00919">
    <property type="entry name" value="Malic_M"/>
    <property type="match status" value="1"/>
</dbReference>
<keyword evidence="4 8" id="KW-0560">Oxidoreductase</keyword>
<protein>
    <recommendedName>
        <fullName evidence="8">Malic enzyme</fullName>
    </recommendedName>
</protein>
<feature type="binding site" evidence="7">
    <location>
        <position position="300"/>
    </location>
    <ligand>
        <name>a divalent metal cation</name>
        <dbReference type="ChEBI" id="CHEBI:60240"/>
    </ligand>
</feature>
<dbReference type="CDD" id="cd05312">
    <property type="entry name" value="NAD_bind_1_malic_enz"/>
    <property type="match status" value="1"/>
</dbReference>
<evidence type="ECO:0000256" key="3">
    <source>
        <dbReference type="ARBA" id="ARBA00022723"/>
    </source>
</evidence>
<dbReference type="SUPFAM" id="SSF51735">
    <property type="entry name" value="NAD(P)-binding Rossmann-fold domains"/>
    <property type="match status" value="1"/>
</dbReference>
<dbReference type="Gene3D" id="3.40.50.10380">
    <property type="entry name" value="Malic enzyme, N-terminal domain"/>
    <property type="match status" value="1"/>
</dbReference>
<feature type="domain" description="Malic enzyme N-terminal" evidence="10">
    <location>
        <begin position="111"/>
        <end position="291"/>
    </location>
</feature>
<dbReference type="InterPro" id="IPR012302">
    <property type="entry name" value="Malic_NAD-bd"/>
</dbReference>
<reference evidence="11 12" key="1">
    <citation type="journal article" date="2023" name="Nat. Commun.">
        <title>Origin of minicircular mitochondrial genomes in red algae.</title>
        <authorList>
            <person name="Lee Y."/>
            <person name="Cho C.H."/>
            <person name="Lee Y.M."/>
            <person name="Park S.I."/>
            <person name="Yang J.H."/>
            <person name="West J.A."/>
            <person name="Bhattacharya D."/>
            <person name="Yoon H.S."/>
        </authorList>
    </citation>
    <scope>NUCLEOTIDE SEQUENCE [LARGE SCALE GENOMIC DNA]</scope>
    <source>
        <strain evidence="11 12">CCMP1338</strain>
        <tissue evidence="11">Whole cell</tissue>
    </source>
</reference>
<dbReference type="PANTHER" id="PTHR23406:SF32">
    <property type="entry name" value="NADP-DEPENDENT MALIC ENZYME"/>
    <property type="match status" value="1"/>
</dbReference>
<dbReference type="EMBL" id="JAMWBK010000003">
    <property type="protein sequence ID" value="KAJ8906489.1"/>
    <property type="molecule type" value="Genomic_DNA"/>
</dbReference>
<dbReference type="InterPro" id="IPR012301">
    <property type="entry name" value="Malic_N_dom"/>
</dbReference>
<gene>
    <name evidence="11" type="ORF">NDN08_002982</name>
</gene>
<dbReference type="AlphaFoldDB" id="A0AAV8UWQ1"/>
<feature type="domain" description="Malic enzyme NAD-binding" evidence="9">
    <location>
        <begin position="301"/>
        <end position="559"/>
    </location>
</feature>
<dbReference type="InterPro" id="IPR015884">
    <property type="entry name" value="Malic_enzyme_CS"/>
</dbReference>
<feature type="active site" description="Proton donor" evidence="5">
    <location>
        <position position="134"/>
    </location>
</feature>
<comment type="cofactor">
    <cofactor evidence="7">
        <name>Mg(2+)</name>
        <dbReference type="ChEBI" id="CHEBI:18420"/>
    </cofactor>
    <cofactor evidence="7">
        <name>Mn(2+)</name>
        <dbReference type="ChEBI" id="CHEBI:29035"/>
    </cofactor>
    <text evidence="7">Divalent metal cations. Prefers magnesium or manganese.</text>
</comment>
<dbReference type="PROSITE" id="PS00331">
    <property type="entry name" value="MALIC_ENZYMES"/>
    <property type="match status" value="1"/>
</dbReference>
<feature type="binding site" evidence="6">
    <location>
        <position position="445"/>
    </location>
    <ligand>
        <name>(S)-malate</name>
        <dbReference type="ChEBI" id="CHEBI:15589"/>
    </ligand>
</feature>
<dbReference type="InterPro" id="IPR046346">
    <property type="entry name" value="Aminoacid_DH-like_N_sf"/>
</dbReference>
<dbReference type="NCBIfam" id="NF010052">
    <property type="entry name" value="PRK13529.1"/>
    <property type="match status" value="1"/>
</dbReference>
<dbReference type="SUPFAM" id="SSF53223">
    <property type="entry name" value="Aminoacid dehydrogenase-like, N-terminal domain"/>
    <property type="match status" value="1"/>
</dbReference>
<feature type="binding site" evidence="7">
    <location>
        <position position="276"/>
    </location>
    <ligand>
        <name>a divalent metal cation</name>
        <dbReference type="ChEBI" id="CHEBI:60240"/>
    </ligand>
</feature>
<dbReference type="Pfam" id="PF03949">
    <property type="entry name" value="Malic_M"/>
    <property type="match status" value="1"/>
</dbReference>
<evidence type="ECO:0000259" key="10">
    <source>
        <dbReference type="SMART" id="SM01274"/>
    </source>
</evidence>
<proteinExistence type="inferred from homology"/>
<evidence type="ECO:0000256" key="4">
    <source>
        <dbReference type="ARBA" id="ARBA00023002"/>
    </source>
</evidence>
<evidence type="ECO:0000259" key="9">
    <source>
        <dbReference type="SMART" id="SM00919"/>
    </source>
</evidence>
<evidence type="ECO:0000256" key="7">
    <source>
        <dbReference type="PIRSR" id="PIRSR000106-3"/>
    </source>
</evidence>
<keyword evidence="12" id="KW-1185">Reference proteome</keyword>
<sequence length="594" mass="65486">MNRWLGGVSGGGVLDMALRYGGRRGYRAMTYGALRKPSGVAFTRSRGLEVVYDPMINQGTHFSDVLRERMHIRGLVPPSVQPLDMQAQRIVKSLNDIEKPIDKYSFLQQLLDRNVVLFYKVLVEHFCELAPIVYTPTVGQACQFLDLIYRRTKGMWFSVYDIGMMKSMTYNWPEDDVDVIVVTDGGRILGLGDLGSNGMAIPIGKLNLYVAGGGLHPKKTLPVTIDVGTDNETLLNNPMYLGVHRRRLEGEDYMRFVEEWMDAVTTRWPNACIQFEDFGTANAFALLEKYRDRYLCFNDDIQSTGCIALASVLASLRARGLSFGDLVGERIVIAGAGSAGLGVCEQIVQYVASKGVDSKEAYARFWMLDHHGLIGKGRPAEDLLFSQGSFQRSDLPSGMGLLEVVRAVKPTILIGLSGAKGIFTGDVLREMSKHVERPVILPLSNPSDNSECTAEEACKHTKGKAIFASGSPFPSVKMSDGRVMHTNQCNNIYSFPGMGLAVSTCGLRRVTDKMFLASAVKIASLMSDEDVSKGILFPPLAQLRDVSAHVAAAIVEEAMKQDLLRDPPPPDEDIVDFMATSMWTPYYDVLVPVH</sequence>
<keyword evidence="3 7" id="KW-0479">Metal-binding</keyword>
<evidence type="ECO:0000256" key="5">
    <source>
        <dbReference type="PIRSR" id="PIRSR000106-1"/>
    </source>
</evidence>
<dbReference type="GO" id="GO:0046872">
    <property type="term" value="F:metal ion binding"/>
    <property type="evidence" value="ECO:0007669"/>
    <property type="project" value="UniProtKB-KW"/>
</dbReference>
<comment type="similarity">
    <text evidence="2 8">Belongs to the malic enzymes family.</text>
</comment>
<feature type="active site" description="Proton acceptor" evidence="5">
    <location>
        <position position="205"/>
    </location>
</feature>
<feature type="binding site" evidence="6">
    <location>
        <position position="187"/>
    </location>
    <ligand>
        <name>(S)-malate</name>
        <dbReference type="ChEBI" id="CHEBI:15589"/>
    </ligand>
</feature>
<feature type="binding site" evidence="7">
    <location>
        <position position="277"/>
    </location>
    <ligand>
        <name>a divalent metal cation</name>
        <dbReference type="ChEBI" id="CHEBI:60240"/>
    </ligand>
</feature>
<dbReference type="PRINTS" id="PR00072">
    <property type="entry name" value="MALOXRDTASE"/>
</dbReference>
<dbReference type="SMART" id="SM01274">
    <property type="entry name" value="malic"/>
    <property type="match status" value="1"/>
</dbReference>
<name>A0AAV8UWQ1_9RHOD</name>